<sequence>MTENTWFTVIAPEHMLVWIAKQCPERKLRLYAIACCRRLTHRCSNLLADALAEAETLADQPTSGKGNAFRVSRAALRWGARDELGLVDALAERDPFRSAQLASDNVIAAVTARNSSSWEERWFQAQCLHDLVGNPFRSTSFTAAWRTETVQLVAKQMYETHEFSGMPVLADALQEAGCDSADILDHCRDMSQAHVRGCWVVDLVLGKN</sequence>
<reference evidence="2" key="1">
    <citation type="submission" date="2020-05" db="EMBL/GenBank/DDBJ databases">
        <title>Frigoriglobus tundricola gen. nov., sp. nov., a psychrotolerant cellulolytic planctomycete of the family Gemmataceae with two divergent copies of 16S rRNA gene.</title>
        <authorList>
            <person name="Kulichevskaya I.S."/>
            <person name="Ivanova A.A."/>
            <person name="Naumoff D.G."/>
            <person name="Beletsky A.V."/>
            <person name="Rijpstra W.I.C."/>
            <person name="Sinninghe Damste J.S."/>
            <person name="Mardanov A.V."/>
            <person name="Ravin N.V."/>
            <person name="Dedysh S.N."/>
        </authorList>
    </citation>
    <scope>NUCLEOTIDE SEQUENCE [LARGE SCALE GENOMIC DNA]</scope>
    <source>
        <strain evidence="2">PL17</strain>
    </source>
</reference>
<organism evidence="1 2">
    <name type="scientific">Frigoriglobus tundricola</name>
    <dbReference type="NCBI Taxonomy" id="2774151"/>
    <lineage>
        <taxon>Bacteria</taxon>
        <taxon>Pseudomonadati</taxon>
        <taxon>Planctomycetota</taxon>
        <taxon>Planctomycetia</taxon>
        <taxon>Gemmatales</taxon>
        <taxon>Gemmataceae</taxon>
        <taxon>Frigoriglobus</taxon>
    </lineage>
</organism>
<gene>
    <name evidence="1" type="ORF">FTUN_4176</name>
</gene>
<name>A0A6M5YRS0_9BACT</name>
<protein>
    <submittedName>
        <fullName evidence="1">Uncharacterized protein</fullName>
    </submittedName>
</protein>
<dbReference type="EMBL" id="CP053452">
    <property type="protein sequence ID" value="QJW96619.1"/>
    <property type="molecule type" value="Genomic_DNA"/>
</dbReference>
<accession>A0A6M5YRS0</accession>
<dbReference type="Proteomes" id="UP000503447">
    <property type="component" value="Chromosome"/>
</dbReference>
<dbReference type="KEGG" id="ftj:FTUN_4176"/>
<dbReference type="AlphaFoldDB" id="A0A6M5YRS0"/>
<evidence type="ECO:0000313" key="1">
    <source>
        <dbReference type="EMBL" id="QJW96619.1"/>
    </source>
</evidence>
<evidence type="ECO:0000313" key="2">
    <source>
        <dbReference type="Proteomes" id="UP000503447"/>
    </source>
</evidence>
<proteinExistence type="predicted"/>
<keyword evidence="2" id="KW-1185">Reference proteome</keyword>